<proteinExistence type="predicted"/>
<evidence type="ECO:0000259" key="5">
    <source>
        <dbReference type="Pfam" id="PF00999"/>
    </source>
</evidence>
<evidence type="ECO:0000313" key="6">
    <source>
        <dbReference type="EMBL" id="KAF5820926.1"/>
    </source>
</evidence>
<dbReference type="GO" id="GO:0016020">
    <property type="term" value="C:membrane"/>
    <property type="evidence" value="ECO:0007669"/>
    <property type="project" value="UniProtKB-SubCell"/>
</dbReference>
<dbReference type="GO" id="GO:0015297">
    <property type="term" value="F:antiporter activity"/>
    <property type="evidence" value="ECO:0007669"/>
    <property type="project" value="InterPro"/>
</dbReference>
<keyword evidence="7" id="KW-1185">Reference proteome</keyword>
<feature type="domain" description="Cation/H+ exchanger transmembrane" evidence="5">
    <location>
        <begin position="3"/>
        <end position="58"/>
    </location>
</feature>
<dbReference type="GO" id="GO:1902600">
    <property type="term" value="P:proton transmembrane transport"/>
    <property type="evidence" value="ECO:0007669"/>
    <property type="project" value="InterPro"/>
</dbReference>
<evidence type="ECO:0000256" key="3">
    <source>
        <dbReference type="ARBA" id="ARBA00022989"/>
    </source>
</evidence>
<keyword evidence="4" id="KW-0472">Membrane</keyword>
<protein>
    <submittedName>
        <fullName evidence="6">Cation/H+ exchanger, sodium/solute symporter superfamily</fullName>
    </submittedName>
</protein>
<dbReference type="Pfam" id="PF00999">
    <property type="entry name" value="Na_H_Exchanger"/>
    <property type="match status" value="1"/>
</dbReference>
<dbReference type="InterPro" id="IPR038770">
    <property type="entry name" value="Na+/solute_symporter_sf"/>
</dbReference>
<keyword evidence="2" id="KW-0812">Transmembrane</keyword>
<comment type="caution">
    <text evidence="6">The sequence shown here is derived from an EMBL/GenBank/DDBJ whole genome shotgun (WGS) entry which is preliminary data.</text>
</comment>
<comment type="subcellular location">
    <subcellularLocation>
        <location evidence="1">Membrane</location>
        <topology evidence="1">Multi-pass membrane protein</topology>
    </subcellularLocation>
</comment>
<accession>A0A9K3P1W2</accession>
<dbReference type="Proteomes" id="UP000215914">
    <property type="component" value="Unassembled WGS sequence"/>
</dbReference>
<dbReference type="Gene3D" id="1.20.1530.20">
    <property type="match status" value="1"/>
</dbReference>
<evidence type="ECO:0000256" key="1">
    <source>
        <dbReference type="ARBA" id="ARBA00004141"/>
    </source>
</evidence>
<gene>
    <name evidence="6" type="ORF">HanXRQr2_Chr01g0007761</name>
</gene>
<dbReference type="InterPro" id="IPR006153">
    <property type="entry name" value="Cation/H_exchanger_TM"/>
</dbReference>
<dbReference type="AlphaFoldDB" id="A0A9K3P1W2"/>
<reference evidence="6" key="1">
    <citation type="journal article" date="2017" name="Nature">
        <title>The sunflower genome provides insights into oil metabolism, flowering and Asterid evolution.</title>
        <authorList>
            <person name="Badouin H."/>
            <person name="Gouzy J."/>
            <person name="Grassa C.J."/>
            <person name="Murat F."/>
            <person name="Staton S.E."/>
            <person name="Cottret L."/>
            <person name="Lelandais-Briere C."/>
            <person name="Owens G.L."/>
            <person name="Carrere S."/>
            <person name="Mayjonade B."/>
            <person name="Legrand L."/>
            <person name="Gill N."/>
            <person name="Kane N.C."/>
            <person name="Bowers J.E."/>
            <person name="Hubner S."/>
            <person name="Bellec A."/>
            <person name="Berard A."/>
            <person name="Berges H."/>
            <person name="Blanchet N."/>
            <person name="Boniface M.C."/>
            <person name="Brunel D."/>
            <person name="Catrice O."/>
            <person name="Chaidir N."/>
            <person name="Claudel C."/>
            <person name="Donnadieu C."/>
            <person name="Faraut T."/>
            <person name="Fievet G."/>
            <person name="Helmstetter N."/>
            <person name="King M."/>
            <person name="Knapp S.J."/>
            <person name="Lai Z."/>
            <person name="Le Paslier M.C."/>
            <person name="Lippi Y."/>
            <person name="Lorenzon L."/>
            <person name="Mandel J.R."/>
            <person name="Marage G."/>
            <person name="Marchand G."/>
            <person name="Marquand E."/>
            <person name="Bret-Mestries E."/>
            <person name="Morien E."/>
            <person name="Nambeesan S."/>
            <person name="Nguyen T."/>
            <person name="Pegot-Espagnet P."/>
            <person name="Pouilly N."/>
            <person name="Raftis F."/>
            <person name="Sallet E."/>
            <person name="Schiex T."/>
            <person name="Thomas J."/>
            <person name="Vandecasteele C."/>
            <person name="Vares D."/>
            <person name="Vear F."/>
            <person name="Vautrin S."/>
            <person name="Crespi M."/>
            <person name="Mangin B."/>
            <person name="Burke J.M."/>
            <person name="Salse J."/>
            <person name="Munos S."/>
            <person name="Vincourt P."/>
            <person name="Rieseberg L.H."/>
            <person name="Langlade N.B."/>
        </authorList>
    </citation>
    <scope>NUCLEOTIDE SEQUENCE</scope>
    <source>
        <tissue evidence="6">Leaves</tissue>
    </source>
</reference>
<evidence type="ECO:0000256" key="2">
    <source>
        <dbReference type="ARBA" id="ARBA00022692"/>
    </source>
</evidence>
<reference evidence="6" key="2">
    <citation type="submission" date="2020-06" db="EMBL/GenBank/DDBJ databases">
        <title>Helianthus annuus Genome sequencing and assembly Release 2.</title>
        <authorList>
            <person name="Gouzy J."/>
            <person name="Langlade N."/>
            <person name="Munos S."/>
        </authorList>
    </citation>
    <scope>NUCLEOTIDE SEQUENCE</scope>
    <source>
        <tissue evidence="6">Leaves</tissue>
    </source>
</reference>
<dbReference type="PANTHER" id="PTHR46157:SF4">
    <property type="entry name" value="K(+) EFFLUX ANTIPORTER 3, CHLOROPLASTIC"/>
    <property type="match status" value="1"/>
</dbReference>
<evidence type="ECO:0000313" key="7">
    <source>
        <dbReference type="Proteomes" id="UP000215914"/>
    </source>
</evidence>
<dbReference type="EMBL" id="MNCJ02000316">
    <property type="protein sequence ID" value="KAF5820926.1"/>
    <property type="molecule type" value="Genomic_DNA"/>
</dbReference>
<dbReference type="Gramene" id="mRNA:HanXRQr2_Chr01g0007761">
    <property type="protein sequence ID" value="mRNA:HanXRQr2_Chr01g0007761"/>
    <property type="gene ID" value="HanXRQr2_Chr01g0007761"/>
</dbReference>
<keyword evidence="3" id="KW-1133">Transmembrane helix</keyword>
<name>A0A9K3P1W2_HELAN</name>
<dbReference type="PANTHER" id="PTHR46157">
    <property type="entry name" value="K(+) EFFLUX ANTIPORTER 3, CHLOROPLASTIC"/>
    <property type="match status" value="1"/>
</dbReference>
<organism evidence="6 7">
    <name type="scientific">Helianthus annuus</name>
    <name type="common">Common sunflower</name>
    <dbReference type="NCBI Taxonomy" id="4232"/>
    <lineage>
        <taxon>Eukaryota</taxon>
        <taxon>Viridiplantae</taxon>
        <taxon>Streptophyta</taxon>
        <taxon>Embryophyta</taxon>
        <taxon>Tracheophyta</taxon>
        <taxon>Spermatophyta</taxon>
        <taxon>Magnoliopsida</taxon>
        <taxon>eudicotyledons</taxon>
        <taxon>Gunneridae</taxon>
        <taxon>Pentapetalae</taxon>
        <taxon>asterids</taxon>
        <taxon>campanulids</taxon>
        <taxon>Asterales</taxon>
        <taxon>Asteraceae</taxon>
        <taxon>Asteroideae</taxon>
        <taxon>Heliantheae alliance</taxon>
        <taxon>Heliantheae</taxon>
        <taxon>Helianthus</taxon>
    </lineage>
</organism>
<evidence type="ECO:0000256" key="4">
    <source>
        <dbReference type="ARBA" id="ARBA00023136"/>
    </source>
</evidence>
<sequence>MQLGVFLAGTLLAETNFRTQIEADIRPFRGLLLGLFFVTTGTSIDTQLLLREWPNVLSLFEARGDKAMQLLEIGLKVKEYQLLRRNFSDTGCLVLVFRSTLISHIDLGIK</sequence>